<dbReference type="AlphaFoldDB" id="A0AAV2MPQ3"/>
<protein>
    <submittedName>
        <fullName evidence="1">Uncharacterized protein</fullName>
    </submittedName>
</protein>
<dbReference type="Proteomes" id="UP001497482">
    <property type="component" value="Chromosome 9"/>
</dbReference>
<accession>A0AAV2MPQ3</accession>
<gene>
    <name evidence="1" type="ORF">KC01_LOCUS41007</name>
</gene>
<name>A0AAV2MPQ3_KNICA</name>
<proteinExistence type="predicted"/>
<evidence type="ECO:0000313" key="1">
    <source>
        <dbReference type="EMBL" id="CAL1614991.1"/>
    </source>
</evidence>
<reference evidence="1 2" key="1">
    <citation type="submission" date="2024-04" db="EMBL/GenBank/DDBJ databases">
        <authorList>
            <person name="Waldvogel A.-M."/>
            <person name="Schoenle A."/>
        </authorList>
    </citation>
    <scope>NUCLEOTIDE SEQUENCE [LARGE SCALE GENOMIC DNA]</scope>
</reference>
<keyword evidence="2" id="KW-1185">Reference proteome</keyword>
<dbReference type="EMBL" id="OZ035831">
    <property type="protein sequence ID" value="CAL1614991.1"/>
    <property type="molecule type" value="Genomic_DNA"/>
</dbReference>
<evidence type="ECO:0000313" key="2">
    <source>
        <dbReference type="Proteomes" id="UP001497482"/>
    </source>
</evidence>
<organism evidence="1 2">
    <name type="scientific">Knipowitschia caucasica</name>
    <name type="common">Caucasian dwarf goby</name>
    <name type="synonym">Pomatoschistus caucasicus</name>
    <dbReference type="NCBI Taxonomy" id="637954"/>
    <lineage>
        <taxon>Eukaryota</taxon>
        <taxon>Metazoa</taxon>
        <taxon>Chordata</taxon>
        <taxon>Craniata</taxon>
        <taxon>Vertebrata</taxon>
        <taxon>Euteleostomi</taxon>
        <taxon>Actinopterygii</taxon>
        <taxon>Neopterygii</taxon>
        <taxon>Teleostei</taxon>
        <taxon>Neoteleostei</taxon>
        <taxon>Acanthomorphata</taxon>
        <taxon>Gobiaria</taxon>
        <taxon>Gobiiformes</taxon>
        <taxon>Gobioidei</taxon>
        <taxon>Gobiidae</taxon>
        <taxon>Gobiinae</taxon>
        <taxon>Knipowitschia</taxon>
    </lineage>
</organism>
<sequence>MREDALGLTGDRGERLITNARSATILPISWLKEAASVRCKLTFKFSGTSRTATSAPGPGSLFTDTAALWF</sequence>